<name>A0A382UIM2_9ZZZZ</name>
<dbReference type="EMBL" id="UINC01144548">
    <property type="protein sequence ID" value="SVD34129.1"/>
    <property type="molecule type" value="Genomic_DNA"/>
</dbReference>
<proteinExistence type="predicted"/>
<gene>
    <name evidence="1" type="ORF">METZ01_LOCUS386983</name>
</gene>
<reference evidence="1" key="1">
    <citation type="submission" date="2018-05" db="EMBL/GenBank/DDBJ databases">
        <authorList>
            <person name="Lanie J.A."/>
            <person name="Ng W.-L."/>
            <person name="Kazmierczak K.M."/>
            <person name="Andrzejewski T.M."/>
            <person name="Davidsen T.M."/>
            <person name="Wayne K.J."/>
            <person name="Tettelin H."/>
            <person name="Glass J.I."/>
            <person name="Rusch D."/>
            <person name="Podicherti R."/>
            <person name="Tsui H.-C.T."/>
            <person name="Winkler M.E."/>
        </authorList>
    </citation>
    <scope>NUCLEOTIDE SEQUENCE</scope>
</reference>
<accession>A0A382UIM2</accession>
<dbReference type="Gene3D" id="2.30.30.100">
    <property type="match status" value="1"/>
</dbReference>
<sequence>MRSGEDVIGDVTTENAENIEIERPAVLMPMPDSRGNSVQMGMVPWQPFSKSKEFSIPRDWVVTLSEPAEDVENGYRKSYGSGIDVTTKQLLVG</sequence>
<protein>
    <submittedName>
        <fullName evidence="1">Uncharacterized protein</fullName>
    </submittedName>
</protein>
<organism evidence="1">
    <name type="scientific">marine metagenome</name>
    <dbReference type="NCBI Taxonomy" id="408172"/>
    <lineage>
        <taxon>unclassified sequences</taxon>
        <taxon>metagenomes</taxon>
        <taxon>ecological metagenomes</taxon>
    </lineage>
</organism>
<dbReference type="AlphaFoldDB" id="A0A382UIM2"/>
<evidence type="ECO:0000313" key="1">
    <source>
        <dbReference type="EMBL" id="SVD34129.1"/>
    </source>
</evidence>